<dbReference type="RefSeq" id="WP_118024955.1">
    <property type="nucleotide sequence ID" value="NZ_JBBNGR010000017.1"/>
</dbReference>
<feature type="signal peptide" evidence="1">
    <location>
        <begin position="1"/>
        <end position="23"/>
    </location>
</feature>
<organism evidence="2 3">
    <name type="scientific">Eubacterium ventriosum</name>
    <dbReference type="NCBI Taxonomy" id="39496"/>
    <lineage>
        <taxon>Bacteria</taxon>
        <taxon>Bacillati</taxon>
        <taxon>Bacillota</taxon>
        <taxon>Clostridia</taxon>
        <taxon>Eubacteriales</taxon>
        <taxon>Eubacteriaceae</taxon>
        <taxon>Eubacterium</taxon>
    </lineage>
</organism>
<keyword evidence="1" id="KW-0732">Signal</keyword>
<name>A0A413S3J3_9FIRM</name>
<evidence type="ECO:0008006" key="4">
    <source>
        <dbReference type="Google" id="ProtNLM"/>
    </source>
</evidence>
<comment type="caution">
    <text evidence="2">The sequence shown here is derived from an EMBL/GenBank/DDBJ whole genome shotgun (WGS) entry which is preliminary data.</text>
</comment>
<dbReference type="Proteomes" id="UP000284598">
    <property type="component" value="Unassembled WGS sequence"/>
</dbReference>
<evidence type="ECO:0000313" key="3">
    <source>
        <dbReference type="Proteomes" id="UP000284598"/>
    </source>
</evidence>
<reference evidence="2 3" key="1">
    <citation type="submission" date="2018-08" db="EMBL/GenBank/DDBJ databases">
        <title>A genome reference for cultivated species of the human gut microbiota.</title>
        <authorList>
            <person name="Zou Y."/>
            <person name="Xue W."/>
            <person name="Luo G."/>
        </authorList>
    </citation>
    <scope>NUCLEOTIDE SEQUENCE [LARGE SCALE GENOMIC DNA]</scope>
    <source>
        <strain evidence="2 3">AM43-2</strain>
    </source>
</reference>
<dbReference type="EMBL" id="QSFO01000003">
    <property type="protein sequence ID" value="RHA56234.1"/>
    <property type="molecule type" value="Genomic_DNA"/>
</dbReference>
<sequence length="378" mass="43921">MHLKINRVGIFLIIALASMFVCGCNNNSKTSNNYNKAQKEWKREKLDDKLVADFKADNIPRKNYNSYEVEYTSVPVKKIKDIFFDKDKSKTSITKEEREDDSDMEELTSENGLYIYSTIEGTNGRTKESDYYRAFLGYDSDAWDVNNMPTNLGTEDELSFLSKKKLDEKIEKRIKEILPGFSVGNFNVRSLTSDYLNSIQNKYFEEAEKSSDEMIREEYKEQQQWKKNWRKKDDAYYVVAELSLDGININSGETMELSNGKNINPVYITIIYNKNGFVYVDFSSVIKVKNRKEDEIVTVAQALKSLKDDLTSIILTDEKTIKDAQFRYVMISTSDNKKIEIRPVWIFDVMVKLEQKNKDDDNGEEIYMVDAVTGEVLR</sequence>
<gene>
    <name evidence="2" type="ORF">DW929_03880</name>
</gene>
<protein>
    <recommendedName>
        <fullName evidence="4">Lipoprotein</fullName>
    </recommendedName>
</protein>
<evidence type="ECO:0000313" key="2">
    <source>
        <dbReference type="EMBL" id="RHA56234.1"/>
    </source>
</evidence>
<dbReference type="PROSITE" id="PS51257">
    <property type="entry name" value="PROKAR_LIPOPROTEIN"/>
    <property type="match status" value="1"/>
</dbReference>
<proteinExistence type="predicted"/>
<feature type="chain" id="PRO_5038645093" description="Lipoprotein" evidence="1">
    <location>
        <begin position="24"/>
        <end position="378"/>
    </location>
</feature>
<accession>A0A413S3J3</accession>
<evidence type="ECO:0000256" key="1">
    <source>
        <dbReference type="SAM" id="SignalP"/>
    </source>
</evidence>
<dbReference type="AlphaFoldDB" id="A0A413S3J3"/>